<dbReference type="AlphaFoldDB" id="A0A1H9HUI5"/>
<reference evidence="1 2" key="1">
    <citation type="submission" date="2016-10" db="EMBL/GenBank/DDBJ databases">
        <authorList>
            <person name="de Groot N.N."/>
        </authorList>
    </citation>
    <scope>NUCLEOTIDE SEQUENCE [LARGE SCALE GENOMIC DNA]</scope>
    <source>
        <strain evidence="1 2">DSM 15827</strain>
    </source>
</reference>
<name>A0A1H9HUI5_9LACT</name>
<evidence type="ECO:0000313" key="2">
    <source>
        <dbReference type="Proteomes" id="UP000198556"/>
    </source>
</evidence>
<sequence length="65" mass="7538">MFTNDLYDKKIKIIDIDDKVHVGTVAYITPKGDDDEVNRDSITIKINGNYVCIYDFEIKKIEVLQ</sequence>
<dbReference type="EMBL" id="FOGF01000003">
    <property type="protein sequence ID" value="SEQ66019.1"/>
    <property type="molecule type" value="Genomic_DNA"/>
</dbReference>
<keyword evidence="2" id="KW-1185">Reference proteome</keyword>
<dbReference type="RefSeq" id="WP_089745890.1">
    <property type="nucleotide sequence ID" value="NZ_FOGF01000003.1"/>
</dbReference>
<proteinExistence type="predicted"/>
<organism evidence="1 2">
    <name type="scientific">Granulicatella balaenopterae</name>
    <dbReference type="NCBI Taxonomy" id="137733"/>
    <lineage>
        <taxon>Bacteria</taxon>
        <taxon>Bacillati</taxon>
        <taxon>Bacillota</taxon>
        <taxon>Bacilli</taxon>
        <taxon>Lactobacillales</taxon>
        <taxon>Carnobacteriaceae</taxon>
        <taxon>Granulicatella</taxon>
    </lineage>
</organism>
<protein>
    <submittedName>
        <fullName evidence="1">Uncharacterized protein</fullName>
    </submittedName>
</protein>
<gene>
    <name evidence="1" type="ORF">SAMN05421767_10369</name>
</gene>
<dbReference type="Proteomes" id="UP000198556">
    <property type="component" value="Unassembled WGS sequence"/>
</dbReference>
<evidence type="ECO:0000313" key="1">
    <source>
        <dbReference type="EMBL" id="SEQ66019.1"/>
    </source>
</evidence>
<accession>A0A1H9HUI5</accession>